<feature type="transmembrane region" description="Helical" evidence="1">
    <location>
        <begin position="270"/>
        <end position="289"/>
    </location>
</feature>
<feature type="domain" description="Acyltransferase 3" evidence="2">
    <location>
        <begin position="25"/>
        <end position="350"/>
    </location>
</feature>
<dbReference type="GO" id="GO:0016020">
    <property type="term" value="C:membrane"/>
    <property type="evidence" value="ECO:0007669"/>
    <property type="project" value="TreeGrafter"/>
</dbReference>
<dbReference type="PANTHER" id="PTHR23028:SF131">
    <property type="entry name" value="BLR2367 PROTEIN"/>
    <property type="match status" value="1"/>
</dbReference>
<accession>A0A6L7GHI6</accession>
<dbReference type="Proteomes" id="UP000473531">
    <property type="component" value="Unassembled WGS sequence"/>
</dbReference>
<dbReference type="EMBL" id="WTYU01000002">
    <property type="protein sequence ID" value="MXP15409.1"/>
    <property type="molecule type" value="Genomic_DNA"/>
</dbReference>
<feature type="transmembrane region" description="Helical" evidence="1">
    <location>
        <begin position="104"/>
        <end position="125"/>
    </location>
</feature>
<protein>
    <submittedName>
        <fullName evidence="3">Acyltransferase family protein</fullName>
    </submittedName>
</protein>
<comment type="caution">
    <text evidence="3">The sequence shown here is derived from an EMBL/GenBank/DDBJ whole genome shotgun (WGS) entry which is preliminary data.</text>
</comment>
<feature type="transmembrane region" description="Helical" evidence="1">
    <location>
        <begin position="332"/>
        <end position="351"/>
    </location>
</feature>
<evidence type="ECO:0000259" key="2">
    <source>
        <dbReference type="Pfam" id="PF01757"/>
    </source>
</evidence>
<keyword evidence="3" id="KW-0012">Acyltransferase</keyword>
<evidence type="ECO:0000313" key="3">
    <source>
        <dbReference type="EMBL" id="MXP15409.1"/>
    </source>
</evidence>
<keyword evidence="1" id="KW-1133">Transmembrane helix</keyword>
<keyword evidence="1" id="KW-0472">Membrane</keyword>
<dbReference type="InterPro" id="IPR050879">
    <property type="entry name" value="Acyltransferase_3"/>
</dbReference>
<feature type="transmembrane region" description="Helical" evidence="1">
    <location>
        <begin position="161"/>
        <end position="181"/>
    </location>
</feature>
<proteinExistence type="predicted"/>
<keyword evidence="3" id="KW-0808">Transferase</keyword>
<reference evidence="3 4" key="1">
    <citation type="submission" date="2019-12" db="EMBL/GenBank/DDBJ databases">
        <title>Genomic-based taxomic classification of the family Erythrobacteraceae.</title>
        <authorList>
            <person name="Xu L."/>
        </authorList>
    </citation>
    <scope>NUCLEOTIDE SEQUENCE [LARGE SCALE GENOMIC DNA]</scope>
    <source>
        <strain evidence="3 4">KCTC 52259</strain>
    </source>
</reference>
<organism evidence="3 4">
    <name type="scientific">Allopontixanthobacter confluentis</name>
    <dbReference type="NCBI Taxonomy" id="1849021"/>
    <lineage>
        <taxon>Bacteria</taxon>
        <taxon>Pseudomonadati</taxon>
        <taxon>Pseudomonadota</taxon>
        <taxon>Alphaproteobacteria</taxon>
        <taxon>Sphingomonadales</taxon>
        <taxon>Erythrobacteraceae</taxon>
        <taxon>Allopontixanthobacter</taxon>
    </lineage>
</organism>
<dbReference type="AlphaFoldDB" id="A0A6L7GHI6"/>
<dbReference type="Pfam" id="PF01757">
    <property type="entry name" value="Acyl_transf_3"/>
    <property type="match status" value="1"/>
</dbReference>
<feature type="transmembrane region" description="Helical" evidence="1">
    <location>
        <begin position="301"/>
        <end position="320"/>
    </location>
</feature>
<dbReference type="PANTHER" id="PTHR23028">
    <property type="entry name" value="ACETYLTRANSFERASE"/>
    <property type="match status" value="1"/>
</dbReference>
<feature type="transmembrane region" description="Helical" evidence="1">
    <location>
        <begin position="220"/>
        <end position="238"/>
    </location>
</feature>
<keyword evidence="4" id="KW-1185">Reference proteome</keyword>
<feature type="transmembrane region" description="Helical" evidence="1">
    <location>
        <begin position="63"/>
        <end position="84"/>
    </location>
</feature>
<dbReference type="GO" id="GO:0016747">
    <property type="term" value="F:acyltransferase activity, transferring groups other than amino-acyl groups"/>
    <property type="evidence" value="ECO:0007669"/>
    <property type="project" value="InterPro"/>
</dbReference>
<dbReference type="InterPro" id="IPR002656">
    <property type="entry name" value="Acyl_transf_3_dom"/>
</dbReference>
<dbReference type="OrthoDB" id="9796461at2"/>
<feature type="transmembrane region" description="Helical" evidence="1">
    <location>
        <begin position="188"/>
        <end position="208"/>
    </location>
</feature>
<dbReference type="GO" id="GO:0000271">
    <property type="term" value="P:polysaccharide biosynthetic process"/>
    <property type="evidence" value="ECO:0007669"/>
    <property type="project" value="TreeGrafter"/>
</dbReference>
<feature type="transmembrane region" description="Helical" evidence="1">
    <location>
        <begin position="245"/>
        <end position="264"/>
    </location>
</feature>
<evidence type="ECO:0000313" key="4">
    <source>
        <dbReference type="Proteomes" id="UP000473531"/>
    </source>
</evidence>
<keyword evidence="1" id="KW-0812">Transmembrane</keyword>
<name>A0A6L7GHI6_9SPHN</name>
<evidence type="ECO:0000256" key="1">
    <source>
        <dbReference type="SAM" id="Phobius"/>
    </source>
</evidence>
<gene>
    <name evidence="3" type="ORF">GRI44_11675</name>
</gene>
<sequence length="379" mass="41108">MPPAIGPATLPASASSPASGQRPIHALTGLRGVAAWCVVFYHIRYSLTAILPASAIEFMAKGYLAVDLFFLLSGFVMWLNYGAVFTSGGLRAAPRFWWKRFARIWPLHALVLSAMVVFALAVLLTGRDASAYPVGELPLHILLMQNWGMTGQLAWNHPAWSISAEFAAYLLFPLLVTAVPWPRIGTWVLAGVAAGLAMGLYLIFALQGHATLGADITHLGLWRCLAQFSMGAVLALVWQRHGGQTMALAAWGACAAILAIALLADLPETAFVPALFAAGLLALASDRGAAGRLFAARPLRWLGDISYATYLLHFFGFVLFKLMFVDASLQMGWWQLLAFGALLLAASDAVFRWFEKPAQRWLNTHSPRFAQRQSGAAAR</sequence>